<keyword evidence="6" id="KW-0677">Repeat</keyword>
<evidence type="ECO:0000259" key="10">
    <source>
        <dbReference type="Pfam" id="PF13844"/>
    </source>
</evidence>
<evidence type="ECO:0000313" key="12">
    <source>
        <dbReference type="Proteomes" id="UP000019146"/>
    </source>
</evidence>
<name>A0A0P0R5S9_9BURK</name>
<organism evidence="11 12">
    <name type="scientific">Paraburkholderia caribensis MBA4</name>
    <dbReference type="NCBI Taxonomy" id="1323664"/>
    <lineage>
        <taxon>Bacteria</taxon>
        <taxon>Pseudomonadati</taxon>
        <taxon>Pseudomonadota</taxon>
        <taxon>Betaproteobacteria</taxon>
        <taxon>Burkholderiales</taxon>
        <taxon>Burkholderiaceae</taxon>
        <taxon>Paraburkholderia</taxon>
    </lineage>
</organism>
<evidence type="ECO:0000256" key="1">
    <source>
        <dbReference type="ARBA" id="ARBA00004922"/>
    </source>
</evidence>
<dbReference type="SMART" id="SM00028">
    <property type="entry name" value="TPR"/>
    <property type="match status" value="7"/>
</dbReference>
<evidence type="ECO:0000256" key="3">
    <source>
        <dbReference type="ARBA" id="ARBA00011970"/>
    </source>
</evidence>
<keyword evidence="4" id="KW-0328">Glycosyltransferase</keyword>
<keyword evidence="7 8" id="KW-0802">TPR repeat</keyword>
<feature type="repeat" description="TPR" evidence="8">
    <location>
        <begin position="236"/>
        <end position="269"/>
    </location>
</feature>
<dbReference type="InterPro" id="IPR029489">
    <property type="entry name" value="OGT/SEC/SPY_C"/>
</dbReference>
<dbReference type="Pfam" id="PF13414">
    <property type="entry name" value="TPR_11"/>
    <property type="match status" value="3"/>
</dbReference>
<comment type="pathway">
    <text evidence="1">Protein modification; protein glycosylation.</text>
</comment>
<evidence type="ECO:0000313" key="11">
    <source>
        <dbReference type="EMBL" id="ALL63607.1"/>
    </source>
</evidence>
<feature type="domain" description="O-GlcNAc transferase C-terminal" evidence="10">
    <location>
        <begin position="488"/>
        <end position="666"/>
    </location>
</feature>
<dbReference type="PROSITE" id="PS50005">
    <property type="entry name" value="TPR"/>
    <property type="match status" value="4"/>
</dbReference>
<dbReference type="AlphaFoldDB" id="A0A0P0R5S9"/>
<feature type="repeat" description="TPR" evidence="8">
    <location>
        <begin position="202"/>
        <end position="235"/>
    </location>
</feature>
<dbReference type="InterPro" id="IPR051939">
    <property type="entry name" value="Glycosyltr_41/O-GlcNAc_trsf"/>
</dbReference>
<proteinExistence type="inferred from homology"/>
<dbReference type="RefSeq" id="WP_035987468.1">
    <property type="nucleotide sequence ID" value="NZ_CP012746.1"/>
</dbReference>
<dbReference type="Proteomes" id="UP000019146">
    <property type="component" value="Chromosome 1"/>
</dbReference>
<evidence type="ECO:0000256" key="9">
    <source>
        <dbReference type="SAM" id="MobiDB-lite"/>
    </source>
</evidence>
<dbReference type="Gene3D" id="1.25.40.10">
    <property type="entry name" value="Tetratricopeptide repeat domain"/>
    <property type="match status" value="4"/>
</dbReference>
<evidence type="ECO:0000256" key="2">
    <source>
        <dbReference type="ARBA" id="ARBA00005386"/>
    </source>
</evidence>
<dbReference type="SUPFAM" id="SSF48452">
    <property type="entry name" value="TPR-like"/>
    <property type="match status" value="1"/>
</dbReference>
<dbReference type="EC" id="2.4.1.255" evidence="3"/>
<feature type="domain" description="O-GlcNAc transferase C-terminal" evidence="10">
    <location>
        <begin position="310"/>
        <end position="468"/>
    </location>
</feature>
<dbReference type="SUPFAM" id="SSF53756">
    <property type="entry name" value="UDP-Glycosyltransferase/glycogen phosphorylase"/>
    <property type="match status" value="1"/>
</dbReference>
<feature type="region of interest" description="Disordered" evidence="9">
    <location>
        <begin position="686"/>
        <end position="709"/>
    </location>
</feature>
<feature type="repeat" description="TPR" evidence="8">
    <location>
        <begin position="168"/>
        <end position="201"/>
    </location>
</feature>
<accession>A0A0P0R5S9</accession>
<dbReference type="Pfam" id="PF13844">
    <property type="entry name" value="Glyco_transf_41"/>
    <property type="match status" value="2"/>
</dbReference>
<comment type="similarity">
    <text evidence="2">Belongs to the glycosyltransferase 41 family. O-GlcNAc transferase subfamily.</text>
</comment>
<sequence>MQAPADHEPLTSGDVQMDGTAHASSPAAPAFDAAGALHAAFAHHQAGRTGEAAALYKLILQHDGAHADALHFLGVLACDVGNLPAGIDLIEKSIQLHPNAIYLNNLGNMRGRARDHQGAIAAYRAALSLAPDYAEAHGNLGHALRQAGDSLAAVGSCTRAVEIKPEFAQAWINLGNALLDLGSDEDALGSYIKALALNPNDANAHNNVGNILEKYGRAASAAEAYQRALALEPGRAPLHNNLGNVLRDQGLLDQATASYRQAVALDPGFAQAHSNLLLLLNTRPDVSLREQVDEARAFGEHQSAKVPRVGHPPRASEIKKRLRVGFVSGDLNSHPVGFFLESVLGHLDRERIELVAYATRQRDDAVSQRLMPHFSAWHDVSRLDDETCARRIRDDAVDILVDLSGHTNHNRLPVFAWRPAPVQATWLGYFATTGLASIDYVIADRHVLPFDESSQFVEAPWHLPHSYLCFTPPPFDIEAGPLPAGEHGAITFGCFNHLVKLNDAVIALWSRVLDAVPGSRLLLKTRQLDDPAVQRATLERFAVHGIDGARLLLEGQSPRAELLAAYQRVDIALDPFPYAGGTTSVEALWMGVPVLTRRGERFLSHVGESIVNTTGLPEWIAADDADYLNKAVRFSAHRDELAALRSTLRERLLASPLCDAPRFARHLEDAFHGMWARHAACHHANHGLPAQPDRHSSGDARQHAERNFA</sequence>
<evidence type="ECO:0000256" key="5">
    <source>
        <dbReference type="ARBA" id="ARBA00022679"/>
    </source>
</evidence>
<dbReference type="GO" id="GO:0097363">
    <property type="term" value="F:protein O-acetylglucosaminyltransferase activity"/>
    <property type="evidence" value="ECO:0007669"/>
    <property type="project" value="UniProtKB-EC"/>
</dbReference>
<dbReference type="Gene3D" id="3.40.50.2000">
    <property type="entry name" value="Glycogen Phosphorylase B"/>
    <property type="match status" value="1"/>
</dbReference>
<feature type="compositionally biased region" description="Basic and acidic residues" evidence="9">
    <location>
        <begin position="692"/>
        <end position="709"/>
    </location>
</feature>
<feature type="region of interest" description="Disordered" evidence="9">
    <location>
        <begin position="1"/>
        <end position="26"/>
    </location>
</feature>
<dbReference type="GeneID" id="69967846"/>
<dbReference type="PROSITE" id="PS50293">
    <property type="entry name" value="TPR_REGION"/>
    <property type="match status" value="1"/>
</dbReference>
<evidence type="ECO:0000256" key="6">
    <source>
        <dbReference type="ARBA" id="ARBA00022737"/>
    </source>
</evidence>
<dbReference type="PANTHER" id="PTHR44835">
    <property type="entry name" value="UDP-N-ACETYLGLUCOSAMINE--PEPTIDE N-ACETYLGLUCOSAMINYLTRANSFERASE SPINDLY-RELATED"/>
    <property type="match status" value="1"/>
</dbReference>
<dbReference type="PANTHER" id="PTHR44835:SF1">
    <property type="entry name" value="PROTEIN O-GLCNAC TRANSFERASE"/>
    <property type="match status" value="1"/>
</dbReference>
<dbReference type="KEGG" id="bcai:K788_0003658"/>
<reference evidence="11 12" key="1">
    <citation type="journal article" date="2014" name="Genome Announc.">
        <title>Draft Genome Sequence of the Haloacid-Degrading Burkholderia caribensis Strain MBA4.</title>
        <authorList>
            <person name="Pan Y."/>
            <person name="Kong K.F."/>
            <person name="Tsang J.S."/>
        </authorList>
    </citation>
    <scope>NUCLEOTIDE SEQUENCE [LARGE SCALE GENOMIC DNA]</scope>
    <source>
        <strain evidence="11 12">MBA4</strain>
    </source>
</reference>
<feature type="repeat" description="TPR" evidence="8">
    <location>
        <begin position="100"/>
        <end position="133"/>
    </location>
</feature>
<evidence type="ECO:0000256" key="8">
    <source>
        <dbReference type="PROSITE-ProRule" id="PRU00339"/>
    </source>
</evidence>
<dbReference type="EMBL" id="CP012746">
    <property type="protein sequence ID" value="ALL63607.1"/>
    <property type="molecule type" value="Genomic_DNA"/>
</dbReference>
<keyword evidence="5" id="KW-0808">Transferase</keyword>
<evidence type="ECO:0000256" key="7">
    <source>
        <dbReference type="ARBA" id="ARBA00022803"/>
    </source>
</evidence>
<protein>
    <recommendedName>
        <fullName evidence="3">protein O-GlcNAc transferase</fullName>
        <ecNumber evidence="3">2.4.1.255</ecNumber>
    </recommendedName>
</protein>
<dbReference type="Gene3D" id="3.40.50.11380">
    <property type="match status" value="1"/>
</dbReference>
<dbReference type="InterPro" id="IPR019734">
    <property type="entry name" value="TPR_rpt"/>
</dbReference>
<gene>
    <name evidence="11" type="ORF">K788_0003658</name>
</gene>
<dbReference type="InterPro" id="IPR011990">
    <property type="entry name" value="TPR-like_helical_dom_sf"/>
</dbReference>
<evidence type="ECO:0000256" key="4">
    <source>
        <dbReference type="ARBA" id="ARBA00022676"/>
    </source>
</evidence>